<feature type="region of interest" description="Disordered" evidence="1">
    <location>
        <begin position="892"/>
        <end position="911"/>
    </location>
</feature>
<gene>
    <name evidence="3" type="ORF">AK88_02721</name>
</gene>
<evidence type="ECO:0008006" key="5">
    <source>
        <dbReference type="Google" id="ProtNLM"/>
    </source>
</evidence>
<feature type="compositionally biased region" description="Pro residues" evidence="1">
    <location>
        <begin position="385"/>
        <end position="405"/>
    </location>
</feature>
<keyword evidence="4" id="KW-1185">Reference proteome</keyword>
<dbReference type="VEuPathDB" id="PlasmoDB:AK88_02721"/>
<feature type="compositionally biased region" description="Low complexity" evidence="1">
    <location>
        <begin position="581"/>
        <end position="593"/>
    </location>
</feature>
<feature type="transmembrane region" description="Helical" evidence="2">
    <location>
        <begin position="1133"/>
        <end position="1152"/>
    </location>
</feature>
<dbReference type="GeneID" id="24268035"/>
<feature type="compositionally biased region" description="Polar residues" evidence="1">
    <location>
        <begin position="1032"/>
        <end position="1046"/>
    </location>
</feature>
<feature type="compositionally biased region" description="Acidic residues" evidence="1">
    <location>
        <begin position="277"/>
        <end position="294"/>
    </location>
</feature>
<protein>
    <recommendedName>
        <fullName evidence="5">Schizont-infected cell agglutination extracellular alpha domain-containing protein</fullName>
    </recommendedName>
</protein>
<feature type="compositionally biased region" description="Basic and acidic residues" evidence="1">
    <location>
        <begin position="299"/>
        <end position="308"/>
    </location>
</feature>
<feature type="compositionally biased region" description="Basic and acidic residues" evidence="1">
    <location>
        <begin position="895"/>
        <end position="905"/>
    </location>
</feature>
<feature type="compositionally biased region" description="Polar residues" evidence="1">
    <location>
        <begin position="644"/>
        <end position="658"/>
    </location>
</feature>
<feature type="compositionally biased region" description="Low complexity" evidence="1">
    <location>
        <begin position="618"/>
        <end position="643"/>
    </location>
</feature>
<evidence type="ECO:0000313" key="4">
    <source>
        <dbReference type="Proteomes" id="UP000054561"/>
    </source>
</evidence>
<feature type="region of interest" description="Disordered" evidence="1">
    <location>
        <begin position="1032"/>
        <end position="1070"/>
    </location>
</feature>
<feature type="compositionally biased region" description="Gly residues" evidence="1">
    <location>
        <begin position="608"/>
        <end position="617"/>
    </location>
</feature>
<name>A0A0D9QKG7_PLAFR</name>
<dbReference type="EMBL" id="KQ001672">
    <property type="protein sequence ID" value="KJP87555.1"/>
    <property type="molecule type" value="Genomic_DNA"/>
</dbReference>
<feature type="compositionally biased region" description="Basic and acidic residues" evidence="1">
    <location>
        <begin position="659"/>
        <end position="668"/>
    </location>
</feature>
<feature type="region of interest" description="Disordered" evidence="1">
    <location>
        <begin position="836"/>
        <end position="865"/>
    </location>
</feature>
<evidence type="ECO:0000313" key="3">
    <source>
        <dbReference type="EMBL" id="KJP87555.1"/>
    </source>
</evidence>
<feature type="compositionally biased region" description="Low complexity" evidence="1">
    <location>
        <begin position="360"/>
        <end position="384"/>
    </location>
</feature>
<keyword evidence="2" id="KW-0812">Transmembrane</keyword>
<feature type="compositionally biased region" description="Pro residues" evidence="1">
    <location>
        <begin position="550"/>
        <end position="564"/>
    </location>
</feature>
<proteinExistence type="predicted"/>
<reference evidence="3 4" key="1">
    <citation type="submission" date="2014-03" db="EMBL/GenBank/DDBJ databases">
        <title>The Genome Sequence of Plasmodium fragile nilgiri.</title>
        <authorList>
            <consortium name="The Broad Institute Genomics Platform"/>
            <consortium name="The Broad Institute Genome Sequencing Center for Infectious Disease"/>
            <person name="Neafsey D."/>
            <person name="Duraisingh M."/>
            <person name="Young S.K."/>
            <person name="Zeng Q."/>
            <person name="Gargeya S."/>
            <person name="Abouelleil A."/>
            <person name="Alvarado L."/>
            <person name="Chapman S.B."/>
            <person name="Gainer-Dewar J."/>
            <person name="Goldberg J."/>
            <person name="Griggs A."/>
            <person name="Gujja S."/>
            <person name="Hansen M."/>
            <person name="Howarth C."/>
            <person name="Imamovic A."/>
            <person name="Larimer J."/>
            <person name="Pearson M."/>
            <person name="Poon T.W."/>
            <person name="Priest M."/>
            <person name="Roberts A."/>
            <person name="Saif S."/>
            <person name="Shea T."/>
            <person name="Sykes S."/>
            <person name="Wortman J."/>
            <person name="Nusbaum C."/>
            <person name="Birren B."/>
        </authorList>
    </citation>
    <scope>NUCLEOTIDE SEQUENCE [LARGE SCALE GENOMIC DNA]</scope>
    <source>
        <strain evidence="4">nilgiri</strain>
    </source>
</reference>
<evidence type="ECO:0000256" key="1">
    <source>
        <dbReference type="SAM" id="MobiDB-lite"/>
    </source>
</evidence>
<keyword evidence="2" id="KW-1133">Transmembrane helix</keyword>
<feature type="compositionally biased region" description="Low complexity" evidence="1">
    <location>
        <begin position="836"/>
        <end position="845"/>
    </location>
</feature>
<sequence length="1169" mass="125285">MNYKRLGDLLAHYVRERALGGDGTAYTTSLWQDIEAQLQKFIQHLKEDGMDDMYSVNCKNSGWPLPDDPTETPRIVKSMGARIICTLMTKALYFLNGWSKAPGTDMEDDSVGNRELRNFIKCTIVHMFMHLLNESACASTWGIFYAWYSMEKMGALPNWSTNLVYTQACTQNLDVQLQVAGWSMKDAVKEWLKRNVNIQNTLNRHSFVQNCGLAVPKTKGSKQDGTDQVDEDTLQKIQNVGGNLQTAMRKAFRQIKKEWREQAIAAGVSNVAASPETESDDEAHDDADDDEEQDTNAGTDKDKKKEDSSNAPQVPKKVEAPPPPKVPEAPKQGVVPQDRVSVPKAAPDAQAPSVAQGGRSDTPPADAAPTTSAGTGQGTQTETTPPGPGPGPGPGQQPPPPPPPKDGPHKSGPQATTNEKTGEEKCKDSLGQGQPRSGSVVISAGCTSDTALGALPGVTDTSDSKPRKPDNGEKAESKADDSEQNSKGAVATGSGTEDQTTVTNKADPPASTGPTDPVSPAGAAGAGGAQGASGAAGNDGKTVDNGGNDVPPPLNPPKPKPNPNPDQAGSSPGGGSTTEDSSSPGSTGHQPPGSSGPGSTGHQNPGSSGPGSTGTGSTGTLQPGTTGDGSTGVPNPGSSGPGSQDTGQGAPSASTSPDGNDKTHKTADDPFGLDLNNPGSAVLGKVGGAFVEGIPPLVYHDTKGKGPNTDPHDNTISPFITPADILLSTPVLIFFASANEFGTSWNHTTGQGRNLGIRISRSLKGYEKTDIETLKQNNIVLREKLMGLTDAEYEELINRYNAWMNDTTRRLDAGDVSYRNFSKNCLDIKKYNNNSNSRCRNNSPRGSLKTKLKDMGHRDNVSKSNESLDLNYFGHDEEKEVHRFINYCSVQSPSNERDDISKDGEGVDTSTSCSSVESLFEGRNDISDDQEGINRMTESSTYRNRHRGSCIITAADIDEEVQYYIEKLRQRHELSGRHSGEFFENTSLGKMLRKLDLNVGPRGFSSYLRNKAQGEGTREKSKGFSLKCKTHMQTPGQNNKLPSSASRGCPKNTAHRDSYRKPNSKVGSEGLLPASQNKVQVEEVAKKPRRLFSAWTHTLLTREKLVTVTAAISAFNIIELYLYLILWEPFVCIIFLVAVASTIAIMLPVLLFRFCRRKISGMSNNILSE</sequence>
<dbReference type="AlphaFoldDB" id="A0A0D9QKG7"/>
<feature type="region of interest" description="Disordered" evidence="1">
    <location>
        <begin position="266"/>
        <end position="676"/>
    </location>
</feature>
<feature type="compositionally biased region" description="Basic and acidic residues" evidence="1">
    <location>
        <begin position="462"/>
        <end position="481"/>
    </location>
</feature>
<accession>A0A0D9QKG7</accession>
<organism evidence="3 4">
    <name type="scientific">Plasmodium fragile</name>
    <dbReference type="NCBI Taxonomy" id="5857"/>
    <lineage>
        <taxon>Eukaryota</taxon>
        <taxon>Sar</taxon>
        <taxon>Alveolata</taxon>
        <taxon>Apicomplexa</taxon>
        <taxon>Aconoidasida</taxon>
        <taxon>Haemosporida</taxon>
        <taxon>Plasmodiidae</taxon>
        <taxon>Plasmodium</taxon>
        <taxon>Plasmodium (Plasmodium)</taxon>
    </lineage>
</organism>
<keyword evidence="2" id="KW-0472">Membrane</keyword>
<evidence type="ECO:0000256" key="2">
    <source>
        <dbReference type="SAM" id="Phobius"/>
    </source>
</evidence>
<feature type="compositionally biased region" description="Basic and acidic residues" evidence="1">
    <location>
        <begin position="851"/>
        <end position="861"/>
    </location>
</feature>
<dbReference type="RefSeq" id="XP_012335769.1">
    <property type="nucleotide sequence ID" value="XM_012480346.1"/>
</dbReference>
<feature type="compositionally biased region" description="Polar residues" evidence="1">
    <location>
        <begin position="493"/>
        <end position="504"/>
    </location>
</feature>
<dbReference type="Proteomes" id="UP000054561">
    <property type="component" value="Unassembled WGS sequence"/>
</dbReference>